<evidence type="ECO:0000259" key="4">
    <source>
        <dbReference type="Pfam" id="PF17853"/>
    </source>
</evidence>
<dbReference type="InterPro" id="IPR041522">
    <property type="entry name" value="CdaR_GGDEF"/>
</dbReference>
<dbReference type="EMBL" id="BLYI01000070">
    <property type="protein sequence ID" value="GFO86685.1"/>
    <property type="molecule type" value="Genomic_DNA"/>
</dbReference>
<dbReference type="PANTHER" id="PTHR33744">
    <property type="entry name" value="CARBOHYDRATE DIACID REGULATOR"/>
    <property type="match status" value="1"/>
</dbReference>
<evidence type="ECO:0000313" key="6">
    <source>
        <dbReference type="Proteomes" id="UP000613208"/>
    </source>
</evidence>
<name>A0A916QBY1_9FIRM</name>
<dbReference type="InterPro" id="IPR012914">
    <property type="entry name" value="PucR_dom"/>
</dbReference>
<dbReference type="InterPro" id="IPR025736">
    <property type="entry name" value="PucR_C-HTH_dom"/>
</dbReference>
<comment type="similarity">
    <text evidence="1">Belongs to the CdaR family.</text>
</comment>
<evidence type="ECO:0000259" key="2">
    <source>
        <dbReference type="Pfam" id="PF07905"/>
    </source>
</evidence>
<sequence>MAVTLRKLLESVEEERIQILAGKNNLDRAVRWTHMVESIEISTFLEGQEIAFTTGAALKSEEDFFEMVKCIINNQATAIIVNIGPYIKEVPEKIIKYCEERNFPLITVPWETHMAHIMQIFCLKITEEDKANMELSSAVKNAIFFPTQEDLYIPALERYHYSPGWSYCVAAIEILEGAQPVEKERRQRFQKYIENQLSYRYRDVIIFEQDEEILLIFHQMADEEVKEILQQMMRQYECMLRKEEKSYIGIGRCTKNMKCIAKSYRQAQGVLKLQKRRNQNKTAVVYNELGLYKLLLAMEDTEIVREYYMEMMGPLLKYDEAKQTDYCKVLECYLNHDGSVKEAAEELYVHRNTINKKINKIEEITGFNLSSLDVRARFKIAFMIQEIL</sequence>
<evidence type="ECO:0000259" key="3">
    <source>
        <dbReference type="Pfam" id="PF13556"/>
    </source>
</evidence>
<feature type="domain" description="Purine catabolism PurC-like" evidence="2">
    <location>
        <begin position="15"/>
        <end position="123"/>
    </location>
</feature>
<dbReference type="InterPro" id="IPR051448">
    <property type="entry name" value="CdaR-like_regulators"/>
</dbReference>
<accession>A0A916QBY1</accession>
<dbReference type="Pfam" id="PF13556">
    <property type="entry name" value="HTH_30"/>
    <property type="match status" value="1"/>
</dbReference>
<gene>
    <name evidence="5" type="ORF">ANBU17_30320</name>
</gene>
<protein>
    <submittedName>
        <fullName evidence="5">Transcriptional regulator</fullName>
    </submittedName>
</protein>
<evidence type="ECO:0000313" key="5">
    <source>
        <dbReference type="EMBL" id="GFO86685.1"/>
    </source>
</evidence>
<evidence type="ECO:0000256" key="1">
    <source>
        <dbReference type="ARBA" id="ARBA00006754"/>
    </source>
</evidence>
<feature type="domain" description="CdaR GGDEF-like" evidence="4">
    <location>
        <begin position="156"/>
        <end position="272"/>
    </location>
</feature>
<dbReference type="PANTHER" id="PTHR33744:SF1">
    <property type="entry name" value="DNA-BINDING TRANSCRIPTIONAL ACTIVATOR ADER"/>
    <property type="match status" value="1"/>
</dbReference>
<proteinExistence type="inferred from homology"/>
<dbReference type="Gene3D" id="1.10.10.2840">
    <property type="entry name" value="PucR C-terminal helix-turn-helix domain"/>
    <property type="match status" value="1"/>
</dbReference>
<dbReference type="AlphaFoldDB" id="A0A916QBY1"/>
<dbReference type="RefSeq" id="WP_201312327.1">
    <property type="nucleotide sequence ID" value="NZ_BLYI01000070.1"/>
</dbReference>
<reference evidence="5" key="1">
    <citation type="submission" date="2020-06" db="EMBL/GenBank/DDBJ databases">
        <title>Characterization of fructooligosaccharide metabolism and fructooligosaccharide-degrading enzymes in human commensal butyrate producers.</title>
        <authorList>
            <person name="Tanno H."/>
            <person name="Fujii T."/>
            <person name="Hirano K."/>
            <person name="Maeno S."/>
            <person name="Tonozuka T."/>
            <person name="Sakamoto M."/>
            <person name="Ohkuma M."/>
            <person name="Tochio T."/>
            <person name="Endo A."/>
        </authorList>
    </citation>
    <scope>NUCLEOTIDE SEQUENCE</scope>
    <source>
        <strain evidence="5">JCM 17466</strain>
    </source>
</reference>
<dbReference type="Pfam" id="PF17853">
    <property type="entry name" value="GGDEF_2"/>
    <property type="match status" value="1"/>
</dbReference>
<dbReference type="Pfam" id="PF07905">
    <property type="entry name" value="PucR"/>
    <property type="match status" value="1"/>
</dbReference>
<feature type="domain" description="PucR C-terminal helix-turn-helix" evidence="3">
    <location>
        <begin position="328"/>
        <end position="383"/>
    </location>
</feature>
<organism evidence="5 6">
    <name type="scientific">Anaerostipes butyraticus</name>
    <dbReference type="NCBI Taxonomy" id="645466"/>
    <lineage>
        <taxon>Bacteria</taxon>
        <taxon>Bacillati</taxon>
        <taxon>Bacillota</taxon>
        <taxon>Clostridia</taxon>
        <taxon>Lachnospirales</taxon>
        <taxon>Lachnospiraceae</taxon>
        <taxon>Anaerostipes</taxon>
    </lineage>
</organism>
<dbReference type="Proteomes" id="UP000613208">
    <property type="component" value="Unassembled WGS sequence"/>
</dbReference>
<dbReference type="InterPro" id="IPR042070">
    <property type="entry name" value="PucR_C-HTH_sf"/>
</dbReference>
<keyword evidence="6" id="KW-1185">Reference proteome</keyword>
<comment type="caution">
    <text evidence="5">The sequence shown here is derived from an EMBL/GenBank/DDBJ whole genome shotgun (WGS) entry which is preliminary data.</text>
</comment>